<keyword evidence="2" id="KW-1133">Transmembrane helix</keyword>
<name>A0A5D8YS44_9GAMM</name>
<feature type="transmembrane region" description="Helical" evidence="2">
    <location>
        <begin position="164"/>
        <end position="183"/>
    </location>
</feature>
<dbReference type="OrthoDB" id="6024064at2"/>
<feature type="domain" description="Inositolphosphotransferase Aur1/Ipt1" evidence="3">
    <location>
        <begin position="174"/>
        <end position="306"/>
    </location>
</feature>
<sequence length="325" mass="34927">MRPSPPGHPSSSRAHSGRPSAGTRHRCARATSPRERRCAPRSPRSRRGGAAGTGPSRQCERATRVPGCGTRRHLRGWVPWSPSAGLGLRASMREAGAVLRRWQTGGMRPEPDPAAAHVALPTRMALVAAMAAANGAIYLAINLHPLSTPRILPAGAIEAALGRHAWTIWPYWLLLLLAPMLAVGISERRVLVATLRSYAIALGLNVAIWLAWPTRLPRQAWPDAHDPATADAWHLLLALDRDTNCFPSGHVTIPIVIAAGFCVQHPGLRRWVAVLIAVLLPSVVTTGQHYAVDIVGGAATACAGLAFGARELWPRAWAERLERSS</sequence>
<proteinExistence type="predicted"/>
<evidence type="ECO:0000313" key="5">
    <source>
        <dbReference type="Proteomes" id="UP000323164"/>
    </source>
</evidence>
<dbReference type="InterPro" id="IPR026841">
    <property type="entry name" value="Aur1/Ipt1"/>
</dbReference>
<keyword evidence="2" id="KW-0472">Membrane</keyword>
<feature type="transmembrane region" description="Helical" evidence="2">
    <location>
        <begin position="246"/>
        <end position="263"/>
    </location>
</feature>
<evidence type="ECO:0000256" key="1">
    <source>
        <dbReference type="SAM" id="MobiDB-lite"/>
    </source>
</evidence>
<gene>
    <name evidence="4" type="ORF">FW784_12590</name>
</gene>
<feature type="transmembrane region" description="Helical" evidence="2">
    <location>
        <begin position="270"/>
        <end position="288"/>
    </location>
</feature>
<dbReference type="EMBL" id="VTRV01000181">
    <property type="protein sequence ID" value="TZF85106.1"/>
    <property type="molecule type" value="Genomic_DNA"/>
</dbReference>
<dbReference type="AlphaFoldDB" id="A0A5D8YS44"/>
<protein>
    <recommendedName>
        <fullName evidence="3">Inositolphosphotransferase Aur1/Ipt1 domain-containing protein</fullName>
    </recommendedName>
</protein>
<dbReference type="SUPFAM" id="SSF48317">
    <property type="entry name" value="Acid phosphatase/Vanadium-dependent haloperoxidase"/>
    <property type="match status" value="1"/>
</dbReference>
<organism evidence="4 5">
    <name type="scientific">Cognatilysobacter lacus</name>
    <dbReference type="NCBI Taxonomy" id="1643323"/>
    <lineage>
        <taxon>Bacteria</taxon>
        <taxon>Pseudomonadati</taxon>
        <taxon>Pseudomonadota</taxon>
        <taxon>Gammaproteobacteria</taxon>
        <taxon>Lysobacterales</taxon>
        <taxon>Lysobacteraceae</taxon>
        <taxon>Cognatilysobacter</taxon>
    </lineage>
</organism>
<evidence type="ECO:0000259" key="3">
    <source>
        <dbReference type="Pfam" id="PF14378"/>
    </source>
</evidence>
<dbReference type="Pfam" id="PF14378">
    <property type="entry name" value="PAP2_3"/>
    <property type="match status" value="1"/>
</dbReference>
<dbReference type="Gene3D" id="1.20.144.10">
    <property type="entry name" value="Phosphatidic acid phosphatase type 2/haloperoxidase"/>
    <property type="match status" value="1"/>
</dbReference>
<feature type="transmembrane region" description="Helical" evidence="2">
    <location>
        <begin position="124"/>
        <end position="144"/>
    </location>
</feature>
<comment type="caution">
    <text evidence="4">The sequence shown here is derived from an EMBL/GenBank/DDBJ whole genome shotgun (WGS) entry which is preliminary data.</text>
</comment>
<evidence type="ECO:0000313" key="4">
    <source>
        <dbReference type="EMBL" id="TZF85106.1"/>
    </source>
</evidence>
<accession>A0A5D8YS44</accession>
<dbReference type="GO" id="GO:0016020">
    <property type="term" value="C:membrane"/>
    <property type="evidence" value="ECO:0007669"/>
    <property type="project" value="UniProtKB-SubCell"/>
</dbReference>
<reference evidence="4 5" key="1">
    <citation type="submission" date="2019-08" db="EMBL/GenBank/DDBJ databases">
        <title>Draft genome sequence of Lysobacter sp. UKS-15.</title>
        <authorList>
            <person name="Im W.-T."/>
        </authorList>
    </citation>
    <scope>NUCLEOTIDE SEQUENCE [LARGE SCALE GENOMIC DNA]</scope>
    <source>
        <strain evidence="4 5">UKS-15</strain>
    </source>
</reference>
<feature type="region of interest" description="Disordered" evidence="1">
    <location>
        <begin position="1"/>
        <end position="65"/>
    </location>
</feature>
<evidence type="ECO:0000256" key="2">
    <source>
        <dbReference type="SAM" id="Phobius"/>
    </source>
</evidence>
<dbReference type="Proteomes" id="UP000323164">
    <property type="component" value="Unassembled WGS sequence"/>
</dbReference>
<dbReference type="InterPro" id="IPR036938">
    <property type="entry name" value="PAP2/HPO_sf"/>
</dbReference>
<feature type="compositionally biased region" description="Low complexity" evidence="1">
    <location>
        <begin position="9"/>
        <end position="22"/>
    </location>
</feature>
<keyword evidence="2" id="KW-0812">Transmembrane</keyword>
<keyword evidence="5" id="KW-1185">Reference proteome</keyword>
<feature type="transmembrane region" description="Helical" evidence="2">
    <location>
        <begin position="190"/>
        <end position="212"/>
    </location>
</feature>